<dbReference type="GO" id="GO:0003677">
    <property type="term" value="F:DNA binding"/>
    <property type="evidence" value="ECO:0007669"/>
    <property type="project" value="UniProtKB-KW"/>
</dbReference>
<evidence type="ECO:0000256" key="4">
    <source>
        <dbReference type="ARBA" id="ARBA00023172"/>
    </source>
</evidence>
<dbReference type="InterPro" id="IPR010998">
    <property type="entry name" value="Integrase_recombinase_N"/>
</dbReference>
<dbReference type="InterPro" id="IPR011010">
    <property type="entry name" value="DNA_brk_join_enz"/>
</dbReference>
<dbReference type="Gene3D" id="1.10.443.10">
    <property type="entry name" value="Intergrase catalytic core"/>
    <property type="match status" value="1"/>
</dbReference>
<evidence type="ECO:0000256" key="2">
    <source>
        <dbReference type="ARBA" id="ARBA00022908"/>
    </source>
</evidence>
<comment type="caution">
    <text evidence="6">The sequence shown here is derived from an EMBL/GenBank/DDBJ whole genome shotgun (WGS) entry which is preliminary data.</text>
</comment>
<dbReference type="PANTHER" id="PTHR30349:SF64">
    <property type="entry name" value="PROPHAGE INTEGRASE INTD-RELATED"/>
    <property type="match status" value="1"/>
</dbReference>
<dbReference type="CDD" id="cd01189">
    <property type="entry name" value="INT_ICEBs1_C_like"/>
    <property type="match status" value="1"/>
</dbReference>
<comment type="similarity">
    <text evidence="1">Belongs to the 'phage' integrase family.</text>
</comment>
<evidence type="ECO:0000259" key="5">
    <source>
        <dbReference type="PROSITE" id="PS51898"/>
    </source>
</evidence>
<evidence type="ECO:0000256" key="3">
    <source>
        <dbReference type="ARBA" id="ARBA00023125"/>
    </source>
</evidence>
<keyword evidence="4" id="KW-0233">DNA recombination</keyword>
<name>A0A6L2ZVP6_9LACT</name>
<dbReference type="InterPro" id="IPR050090">
    <property type="entry name" value="Tyrosine_recombinase_XerCD"/>
</dbReference>
<dbReference type="Pfam" id="PF00589">
    <property type="entry name" value="Phage_integrase"/>
    <property type="match status" value="1"/>
</dbReference>
<dbReference type="RefSeq" id="WP_165706599.1">
    <property type="nucleotide sequence ID" value="NZ_BLXU01000008.1"/>
</dbReference>
<accession>A0A6L2ZVP6</accession>
<reference evidence="6 7" key="1">
    <citation type="submission" date="2020-06" db="EMBL/GenBank/DDBJ databases">
        <title>Draft genome sequence of Lactic acid bacteria from Okinawan-style tofu.</title>
        <authorList>
            <person name="Takara I."/>
            <person name="Ikematsu S."/>
        </authorList>
    </citation>
    <scope>NUCLEOTIDE SEQUENCE [LARGE SCALE GENOMIC DNA]</scope>
    <source>
        <strain evidence="7">lg38</strain>
    </source>
</reference>
<keyword evidence="3" id="KW-0238">DNA-binding</keyword>
<evidence type="ECO:0000256" key="1">
    <source>
        <dbReference type="ARBA" id="ARBA00008857"/>
    </source>
</evidence>
<dbReference type="EMBL" id="BLXU01000008">
    <property type="protein sequence ID" value="GFO52149.1"/>
    <property type="molecule type" value="Genomic_DNA"/>
</dbReference>
<sequence>MKINEITKKDGTVVYRTAVYLGVDSLTGKKVKTYVTAKTKKALKSLSDLKIAEFEKNGKTVLREKVEFENFEALANAWLDDYLLTVKSNSQAMMRSYFKLYIIPALGDYKVEKITAPLLQSIVNDWAKRANTASLSKGRRPTGSCRDYKLLLNTIKRILDYGFQLGVISSNPARMVIVPRLKTRAKKKIKNLDDKQLKKFLTYLDNLEQTDKNIFSITLYKLLLDTGLRIGEALALNWSDINYTDHIIHVDKTVDRAGKIQDSPKSASGIRDISVSNRTMLMLKQWQNRQRVLYRKQGLSTQIVFASSVGGYRARTNIAKELNAHYKNTGIDLTGFHAFRHTHASLLLNAGADYKEIQHRLGHAKIGMTIDTYSHLAPDKAKETASIYETALEKLS</sequence>
<dbReference type="Pfam" id="PF14659">
    <property type="entry name" value="Phage_int_SAM_3"/>
    <property type="match status" value="1"/>
</dbReference>
<dbReference type="GO" id="GO:0006310">
    <property type="term" value="P:DNA recombination"/>
    <property type="evidence" value="ECO:0007669"/>
    <property type="project" value="UniProtKB-KW"/>
</dbReference>
<proteinExistence type="inferred from homology"/>
<dbReference type="InterPro" id="IPR013762">
    <property type="entry name" value="Integrase-like_cat_sf"/>
</dbReference>
<evidence type="ECO:0000313" key="6">
    <source>
        <dbReference type="EMBL" id="GFO52149.1"/>
    </source>
</evidence>
<dbReference type="SUPFAM" id="SSF56349">
    <property type="entry name" value="DNA breaking-rejoining enzymes"/>
    <property type="match status" value="1"/>
</dbReference>
<dbReference type="PANTHER" id="PTHR30349">
    <property type="entry name" value="PHAGE INTEGRASE-RELATED"/>
    <property type="match status" value="1"/>
</dbReference>
<dbReference type="Gene3D" id="1.10.150.130">
    <property type="match status" value="1"/>
</dbReference>
<organism evidence="6 7">
    <name type="scientific">Lactococcus garvieae</name>
    <dbReference type="NCBI Taxonomy" id="1363"/>
    <lineage>
        <taxon>Bacteria</taxon>
        <taxon>Bacillati</taxon>
        <taxon>Bacillota</taxon>
        <taxon>Bacilli</taxon>
        <taxon>Lactobacillales</taxon>
        <taxon>Streptococcaceae</taxon>
        <taxon>Lactococcus</taxon>
    </lineage>
</organism>
<dbReference type="InterPro" id="IPR002104">
    <property type="entry name" value="Integrase_catalytic"/>
</dbReference>
<keyword evidence="2" id="KW-0229">DNA integration</keyword>
<feature type="domain" description="Tyr recombinase" evidence="5">
    <location>
        <begin position="187"/>
        <end position="386"/>
    </location>
</feature>
<evidence type="ECO:0000313" key="7">
    <source>
        <dbReference type="Proteomes" id="UP000504756"/>
    </source>
</evidence>
<dbReference type="GO" id="GO:0015074">
    <property type="term" value="P:DNA integration"/>
    <property type="evidence" value="ECO:0007669"/>
    <property type="project" value="UniProtKB-KW"/>
</dbReference>
<dbReference type="Proteomes" id="UP000504756">
    <property type="component" value="Unassembled WGS sequence"/>
</dbReference>
<protein>
    <submittedName>
        <fullName evidence="6">Site-specific integrase</fullName>
    </submittedName>
</protein>
<gene>
    <name evidence="6" type="ORF">ikelab_14240</name>
</gene>
<dbReference type="AlphaFoldDB" id="A0A6L2ZVP6"/>
<dbReference type="InterPro" id="IPR004107">
    <property type="entry name" value="Integrase_SAM-like_N"/>
</dbReference>
<dbReference type="PROSITE" id="PS51898">
    <property type="entry name" value="TYR_RECOMBINASE"/>
    <property type="match status" value="1"/>
</dbReference>